<evidence type="ECO:0000313" key="4">
    <source>
        <dbReference type="Proteomes" id="UP001150538"/>
    </source>
</evidence>
<keyword evidence="4" id="KW-1185">Reference proteome</keyword>
<organism evidence="3 4">
    <name type="scientific">Mycoemilia scoparia</name>
    <dbReference type="NCBI Taxonomy" id="417184"/>
    <lineage>
        <taxon>Eukaryota</taxon>
        <taxon>Fungi</taxon>
        <taxon>Fungi incertae sedis</taxon>
        <taxon>Zoopagomycota</taxon>
        <taxon>Kickxellomycotina</taxon>
        <taxon>Kickxellomycetes</taxon>
        <taxon>Kickxellales</taxon>
        <taxon>Kickxellaceae</taxon>
        <taxon>Mycoemilia</taxon>
    </lineage>
</organism>
<dbReference type="InterPro" id="IPR018631">
    <property type="entry name" value="AAA-ATPase-like_dom"/>
</dbReference>
<evidence type="ECO:0000313" key="3">
    <source>
        <dbReference type="EMBL" id="KAJ1917342.1"/>
    </source>
</evidence>
<reference evidence="3" key="1">
    <citation type="submission" date="2022-07" db="EMBL/GenBank/DDBJ databases">
        <title>Phylogenomic reconstructions and comparative analyses of Kickxellomycotina fungi.</title>
        <authorList>
            <person name="Reynolds N.K."/>
            <person name="Stajich J.E."/>
            <person name="Barry K."/>
            <person name="Grigoriev I.V."/>
            <person name="Crous P."/>
            <person name="Smith M.E."/>
        </authorList>
    </citation>
    <scope>NUCLEOTIDE SEQUENCE</scope>
    <source>
        <strain evidence="3">NBRC 100468</strain>
    </source>
</reference>
<gene>
    <name evidence="3" type="ORF">H4219_003253</name>
</gene>
<dbReference type="AlphaFoldDB" id="A0A9W7ZZ86"/>
<feature type="compositionally biased region" description="Basic and acidic residues" evidence="1">
    <location>
        <begin position="782"/>
        <end position="792"/>
    </location>
</feature>
<dbReference type="OrthoDB" id="2371274at2759"/>
<feature type="region of interest" description="Disordered" evidence="1">
    <location>
        <begin position="760"/>
        <end position="792"/>
    </location>
</feature>
<accession>A0A9W7ZZ86</accession>
<feature type="region of interest" description="Disordered" evidence="1">
    <location>
        <begin position="927"/>
        <end position="1014"/>
    </location>
</feature>
<dbReference type="PANTHER" id="PTHR34825:SF1">
    <property type="entry name" value="AAA-ATPASE-LIKE DOMAIN-CONTAINING PROTEIN"/>
    <property type="match status" value="1"/>
</dbReference>
<protein>
    <recommendedName>
        <fullName evidence="2">AAA-ATPase-like domain-containing protein</fullName>
    </recommendedName>
</protein>
<dbReference type="Pfam" id="PF09820">
    <property type="entry name" value="AAA-ATPase_like"/>
    <property type="match status" value="1"/>
</dbReference>
<evidence type="ECO:0000256" key="1">
    <source>
        <dbReference type="SAM" id="MobiDB-lite"/>
    </source>
</evidence>
<comment type="caution">
    <text evidence="3">The sequence shown here is derived from an EMBL/GenBank/DDBJ whole genome shotgun (WGS) entry which is preliminary data.</text>
</comment>
<feature type="compositionally biased region" description="Low complexity" evidence="1">
    <location>
        <begin position="131"/>
        <end position="146"/>
    </location>
</feature>
<dbReference type="PANTHER" id="PTHR34825">
    <property type="entry name" value="CONSERVED PROTEIN, WITH A WEAK D-GALACTARATE DEHYDRATASE/ALTRONATE HYDROLASE DOMAIN"/>
    <property type="match status" value="1"/>
</dbReference>
<feature type="domain" description="AAA-ATPase-like" evidence="2">
    <location>
        <begin position="70"/>
        <end position="125"/>
    </location>
</feature>
<dbReference type="EMBL" id="JANBPU010000074">
    <property type="protein sequence ID" value="KAJ1917342.1"/>
    <property type="molecule type" value="Genomic_DNA"/>
</dbReference>
<feature type="compositionally biased region" description="Polar residues" evidence="1">
    <location>
        <begin position="954"/>
        <end position="970"/>
    </location>
</feature>
<dbReference type="Proteomes" id="UP001150538">
    <property type="component" value="Unassembled WGS sequence"/>
</dbReference>
<name>A0A9W7ZZ86_9FUNG</name>
<sequence>MTGTQNERHKQHSQNSQKKFDLANGCKARNVAADITPNKIRKSASTISLIEAKKRPQLYANVIGIEVDAGRDDWEDYIYSNNILVDKSLFLQLITQKHSTDFIFRPPKFGKTLFLSMARYFFDISTGLGSTTSTSHNSSNDINNNNNDDDGNGEVGCGISEEFREKRDLFKTLLIGKVPGFVETYCGRYPTLLLNFGGVSGQNLVIFHKSLAIQIRELLDEWEHIWIVPESFNSDNTDDGVPRIGDSVKRNLVQSIAKIDDCLVTCLNILALLVKRLSLYYDQRSIILIDDLDSPFRDAPQYLLPDIGRYITRMLKPLLKSNRYIFKVLATGVSSTSLREYCPEINNVNYFRLDEDVKTAFAGTVTYSNAFGFTVDEVNNVLETCILPKWPDRDTKIQIAREKVCGLYDGYLNYSDMNLFNPWSVMKFAEILAKKAVFSGKASDIEWDQVARSYWTESMYNSATTTTTTTTNNTTTRKLSPKELNLRLPKQGASLAQFLCSEHVACEIAALYIVAYMMALDLKAITTADDNDDSSLSIQQEIDYLISKYAKTVICRDQYLHNINKKPHPINNIHEAIPIYNRFTTTLTTMAATTTSVEEAVPIRLSSIACRLNQLNYYGYLIGSPSTIHGQIPNREVMKLWTHAIGWGQILGWNSSDLSQASSSWKLPIYRLSRDIHQHLSPNNVASLGFTNVIGMVLDASNGIGPSTKEAFYISMIIWIMSYYYHHSEKEEEKEGGNQQYDLWPNFRLGPEKPSIVMVPKKPSRSSLSNAMDIGSGGGSNKHVDGNSDGKEEKISTHGIAIKIDTLDYQPPATPQPIPQKINDINDSEAVGEYLKNDENDANVDETIERKLVELNRIAIIQTCVEGYFKAFENGSDAVSQRVNVVSLAFRGREFTLMSRYYKRTTDIDNGGWKPIGNVVEFRSTNFSTRQNNNNNSSSCNSKPSWSSNSQTTIAPQPTTRNLKSTSSQMPAIAAGAVTTTPITRRNGSINGNGISSNQRNKRPRTADTPINFD</sequence>
<feature type="region of interest" description="Disordered" evidence="1">
    <location>
        <begin position="131"/>
        <end position="157"/>
    </location>
</feature>
<feature type="compositionally biased region" description="Low complexity" evidence="1">
    <location>
        <begin position="927"/>
        <end position="953"/>
    </location>
</feature>
<proteinExistence type="predicted"/>
<evidence type="ECO:0000259" key="2">
    <source>
        <dbReference type="Pfam" id="PF09820"/>
    </source>
</evidence>
<feature type="compositionally biased region" description="Low complexity" evidence="1">
    <location>
        <begin position="983"/>
        <end position="999"/>
    </location>
</feature>